<protein>
    <submittedName>
        <fullName evidence="1">Putative transcriptional regulator</fullName>
    </submittedName>
</protein>
<dbReference type="eggNOG" id="COG3636">
    <property type="taxonomic scope" value="Bacteria"/>
</dbReference>
<dbReference type="AlphaFoldDB" id="A1WN70"/>
<dbReference type="STRING" id="391735.Veis_3351"/>
<evidence type="ECO:0000313" key="2">
    <source>
        <dbReference type="Proteomes" id="UP000000374"/>
    </source>
</evidence>
<accession>A1WN70</accession>
<dbReference type="KEGG" id="vei:Veis_3351"/>
<evidence type="ECO:0000313" key="1">
    <source>
        <dbReference type="EMBL" id="ABM59077.1"/>
    </source>
</evidence>
<dbReference type="EMBL" id="CP000542">
    <property type="protein sequence ID" value="ABM59077.1"/>
    <property type="molecule type" value="Genomic_DNA"/>
</dbReference>
<reference evidence="2" key="1">
    <citation type="submission" date="2006-12" db="EMBL/GenBank/DDBJ databases">
        <title>Complete sequence of chromosome 1 of Verminephrobacter eiseniae EF01-2.</title>
        <authorList>
            <person name="Copeland A."/>
            <person name="Lucas S."/>
            <person name="Lapidus A."/>
            <person name="Barry K."/>
            <person name="Detter J.C."/>
            <person name="Glavina del Rio T."/>
            <person name="Dalin E."/>
            <person name="Tice H."/>
            <person name="Pitluck S."/>
            <person name="Chertkov O."/>
            <person name="Brettin T."/>
            <person name="Bruce D."/>
            <person name="Han C."/>
            <person name="Tapia R."/>
            <person name="Gilna P."/>
            <person name="Schmutz J."/>
            <person name="Larimer F."/>
            <person name="Land M."/>
            <person name="Hauser L."/>
            <person name="Kyrpides N."/>
            <person name="Kim E."/>
            <person name="Stahl D."/>
            <person name="Richardson P."/>
        </authorList>
    </citation>
    <scope>NUCLEOTIDE SEQUENCE [LARGE SCALE GENOMIC DNA]</scope>
    <source>
        <strain evidence="2">EF01-2</strain>
    </source>
</reference>
<gene>
    <name evidence="1" type="ordered locus">Veis_3351</name>
</gene>
<dbReference type="Proteomes" id="UP000000374">
    <property type="component" value="Chromosome"/>
</dbReference>
<dbReference type="HOGENOM" id="CLU_101404_0_0_4"/>
<sequence>MTDPKNLETWLHEKAGPAYDALKADPARAVTADQVRRTLDELLAEAETSGQYPLPPEQREWVDAPTVGREWPACEALEADQVRARPHDDAMAEAFRKDPAYAVELLHSILEDGDQGELLIALRQMTKAAGREMLTPFDPAEWLTSAEAVAAFLADAEATGDAAYIEHAHQVAARARAMHGLEGWAGQHRHFWRCCRRISSPEMTMRDPRQGKRQGGRMMNCLGYDCIGRIQSCHDSPLW</sequence>
<proteinExistence type="predicted"/>
<keyword evidence="2" id="KW-1185">Reference proteome</keyword>
<name>A1WN70_VEREI</name>
<organism evidence="1 2">
    <name type="scientific">Verminephrobacter eiseniae (strain EF01-2)</name>
    <dbReference type="NCBI Taxonomy" id="391735"/>
    <lineage>
        <taxon>Bacteria</taxon>
        <taxon>Pseudomonadati</taxon>
        <taxon>Pseudomonadota</taxon>
        <taxon>Betaproteobacteria</taxon>
        <taxon>Burkholderiales</taxon>
        <taxon>Comamonadaceae</taxon>
        <taxon>Verminephrobacter</taxon>
    </lineage>
</organism>